<evidence type="ECO:0000313" key="3">
    <source>
        <dbReference type="Proteomes" id="UP000009138"/>
    </source>
</evidence>
<feature type="transmembrane region" description="Helical" evidence="1">
    <location>
        <begin position="6"/>
        <end position="25"/>
    </location>
</feature>
<sequence>MDHYAFFYNLIFVNNVLMVILLISYNNVKVILNVAIQLTLNRNTNIPTLISFVFETGLATLEFSIVKALDDSFSLLRWQNPKNDESKN</sequence>
<keyword evidence="1" id="KW-0472">Membrane</keyword>
<keyword evidence="1" id="KW-1133">Transmembrane helix</keyword>
<evidence type="ECO:0000313" key="2">
    <source>
        <dbReference type="EMBL" id="EIE84656.1"/>
    </source>
</evidence>
<reference evidence="2 3" key="1">
    <citation type="journal article" date="2009" name="PLoS Genet.">
        <title>Genomic analysis of the basal lineage fungus Rhizopus oryzae reveals a whole-genome duplication.</title>
        <authorList>
            <person name="Ma L.-J."/>
            <person name="Ibrahim A.S."/>
            <person name="Skory C."/>
            <person name="Grabherr M.G."/>
            <person name="Burger G."/>
            <person name="Butler M."/>
            <person name="Elias M."/>
            <person name="Idnurm A."/>
            <person name="Lang B.F."/>
            <person name="Sone T."/>
            <person name="Abe A."/>
            <person name="Calvo S.E."/>
            <person name="Corrochano L.M."/>
            <person name="Engels R."/>
            <person name="Fu J."/>
            <person name="Hansberg W."/>
            <person name="Kim J.-M."/>
            <person name="Kodira C.D."/>
            <person name="Koehrsen M.J."/>
            <person name="Liu B."/>
            <person name="Miranda-Saavedra D."/>
            <person name="O'Leary S."/>
            <person name="Ortiz-Castellanos L."/>
            <person name="Poulter R."/>
            <person name="Rodriguez-Romero J."/>
            <person name="Ruiz-Herrera J."/>
            <person name="Shen Y.-Q."/>
            <person name="Zeng Q."/>
            <person name="Galagan J."/>
            <person name="Birren B.W."/>
            <person name="Cuomo C.A."/>
            <person name="Wickes B.L."/>
        </authorList>
    </citation>
    <scope>NUCLEOTIDE SEQUENCE [LARGE SCALE GENOMIC DNA]</scope>
    <source>
        <strain evidence="3">RA 99-880 / ATCC MYA-4621 / FGSC 9543 / NRRL 43880</strain>
    </source>
</reference>
<dbReference type="EMBL" id="CH476738">
    <property type="protein sequence ID" value="EIE84656.1"/>
    <property type="molecule type" value="Genomic_DNA"/>
</dbReference>
<keyword evidence="3" id="KW-1185">Reference proteome</keyword>
<dbReference type="VEuPathDB" id="FungiDB:RO3G_09366"/>
<proteinExistence type="predicted"/>
<name>I1C876_RHIO9</name>
<dbReference type="GeneID" id="93616332"/>
<keyword evidence="1" id="KW-0812">Transmembrane</keyword>
<dbReference type="AlphaFoldDB" id="I1C876"/>
<protein>
    <submittedName>
        <fullName evidence="2">Uncharacterized protein</fullName>
    </submittedName>
</protein>
<accession>I1C876</accession>
<dbReference type="Proteomes" id="UP000009138">
    <property type="component" value="Unassembled WGS sequence"/>
</dbReference>
<dbReference type="RefSeq" id="XP_067520052.1">
    <property type="nucleotide sequence ID" value="XM_067663951.1"/>
</dbReference>
<dbReference type="InParanoid" id="I1C876"/>
<organism evidence="2 3">
    <name type="scientific">Rhizopus delemar (strain RA 99-880 / ATCC MYA-4621 / FGSC 9543 / NRRL 43880)</name>
    <name type="common">Mucormycosis agent</name>
    <name type="synonym">Rhizopus arrhizus var. delemar</name>
    <dbReference type="NCBI Taxonomy" id="246409"/>
    <lineage>
        <taxon>Eukaryota</taxon>
        <taxon>Fungi</taxon>
        <taxon>Fungi incertae sedis</taxon>
        <taxon>Mucoromycota</taxon>
        <taxon>Mucoromycotina</taxon>
        <taxon>Mucoromycetes</taxon>
        <taxon>Mucorales</taxon>
        <taxon>Mucorineae</taxon>
        <taxon>Rhizopodaceae</taxon>
        <taxon>Rhizopus</taxon>
    </lineage>
</organism>
<gene>
    <name evidence="2" type="ORF">RO3G_09366</name>
</gene>
<evidence type="ECO:0000256" key="1">
    <source>
        <dbReference type="SAM" id="Phobius"/>
    </source>
</evidence>